<evidence type="ECO:0000256" key="5">
    <source>
        <dbReference type="ARBA" id="ARBA00022568"/>
    </source>
</evidence>
<accession>A0A4S2KUT6</accession>
<dbReference type="GO" id="GO:0008273">
    <property type="term" value="F:calcium, potassium:sodium antiporter activity"/>
    <property type="evidence" value="ECO:0007669"/>
    <property type="project" value="TreeGrafter"/>
</dbReference>
<feature type="domain" description="Sodium/calcium exchanger membrane region" evidence="16">
    <location>
        <begin position="518"/>
        <end position="659"/>
    </location>
</feature>
<comment type="caution">
    <text evidence="17">The sequence shown here is derived from an EMBL/GenBank/DDBJ whole genome shotgun (WGS) entry which is preliminary data.</text>
</comment>
<dbReference type="AlphaFoldDB" id="A0A4S2KUT6"/>
<keyword evidence="12 15" id="KW-0472">Membrane</keyword>
<evidence type="ECO:0000256" key="3">
    <source>
        <dbReference type="ARBA" id="ARBA00022448"/>
    </source>
</evidence>
<feature type="compositionally biased region" description="Low complexity" evidence="14">
    <location>
        <begin position="922"/>
        <end position="933"/>
    </location>
</feature>
<dbReference type="GO" id="GO:0005886">
    <property type="term" value="C:plasma membrane"/>
    <property type="evidence" value="ECO:0007669"/>
    <property type="project" value="TreeGrafter"/>
</dbReference>
<dbReference type="PANTHER" id="PTHR10846">
    <property type="entry name" value="SODIUM/POTASSIUM/CALCIUM EXCHANGER"/>
    <property type="match status" value="1"/>
</dbReference>
<dbReference type="PANTHER" id="PTHR10846:SF72">
    <property type="entry name" value="SODIUM_POTASSIUM_CALCIUM EXCHANGER NCKX30C"/>
    <property type="match status" value="1"/>
</dbReference>
<dbReference type="InterPro" id="IPR004481">
    <property type="entry name" value="K/Na/Ca-exchanger"/>
</dbReference>
<keyword evidence="6 15" id="KW-0812">Transmembrane</keyword>
<dbReference type="GO" id="GO:0005262">
    <property type="term" value="F:calcium channel activity"/>
    <property type="evidence" value="ECO:0007669"/>
    <property type="project" value="TreeGrafter"/>
</dbReference>
<evidence type="ECO:0000256" key="10">
    <source>
        <dbReference type="ARBA" id="ARBA00022989"/>
    </source>
</evidence>
<dbReference type="InterPro" id="IPR004837">
    <property type="entry name" value="NaCa_Exmemb"/>
</dbReference>
<comment type="similarity">
    <text evidence="2">Belongs to the Ca(2+):cation antiporter (CaCA) (TC 2.A.19) family. SLC24A subfamily.</text>
</comment>
<feature type="transmembrane region" description="Helical" evidence="15">
    <location>
        <begin position="513"/>
        <end position="532"/>
    </location>
</feature>
<gene>
    <name evidence="17" type="ORF">DBV15_10323</name>
</gene>
<evidence type="ECO:0000256" key="2">
    <source>
        <dbReference type="ARBA" id="ARBA00005364"/>
    </source>
</evidence>
<feature type="compositionally biased region" description="Low complexity" evidence="14">
    <location>
        <begin position="888"/>
        <end position="915"/>
    </location>
</feature>
<protein>
    <recommendedName>
        <fullName evidence="16">Sodium/calcium exchanger membrane region domain-containing protein</fullName>
    </recommendedName>
</protein>
<keyword evidence="9" id="KW-0769">Symport</keyword>
<evidence type="ECO:0000256" key="9">
    <source>
        <dbReference type="ARBA" id="ARBA00022847"/>
    </source>
</evidence>
<dbReference type="GO" id="GO:0006874">
    <property type="term" value="P:intracellular calcium ion homeostasis"/>
    <property type="evidence" value="ECO:0007669"/>
    <property type="project" value="TreeGrafter"/>
</dbReference>
<feature type="region of interest" description="Disordered" evidence="14">
    <location>
        <begin position="332"/>
        <end position="403"/>
    </location>
</feature>
<keyword evidence="8" id="KW-0106">Calcium</keyword>
<evidence type="ECO:0000256" key="6">
    <source>
        <dbReference type="ARBA" id="ARBA00022692"/>
    </source>
</evidence>
<organism evidence="17 18">
    <name type="scientific">Temnothorax longispinosus</name>
    <dbReference type="NCBI Taxonomy" id="300112"/>
    <lineage>
        <taxon>Eukaryota</taxon>
        <taxon>Metazoa</taxon>
        <taxon>Ecdysozoa</taxon>
        <taxon>Arthropoda</taxon>
        <taxon>Hexapoda</taxon>
        <taxon>Insecta</taxon>
        <taxon>Pterygota</taxon>
        <taxon>Neoptera</taxon>
        <taxon>Endopterygota</taxon>
        <taxon>Hymenoptera</taxon>
        <taxon>Apocrita</taxon>
        <taxon>Aculeata</taxon>
        <taxon>Formicoidea</taxon>
        <taxon>Formicidae</taxon>
        <taxon>Myrmicinae</taxon>
        <taxon>Temnothorax</taxon>
    </lineage>
</organism>
<name>A0A4S2KUT6_9HYME</name>
<evidence type="ECO:0000256" key="15">
    <source>
        <dbReference type="SAM" id="Phobius"/>
    </source>
</evidence>
<evidence type="ECO:0000256" key="11">
    <source>
        <dbReference type="ARBA" id="ARBA00023065"/>
    </source>
</evidence>
<dbReference type="EMBL" id="QBLH01000896">
    <property type="protein sequence ID" value="TGZ53785.1"/>
    <property type="molecule type" value="Genomic_DNA"/>
</dbReference>
<evidence type="ECO:0000256" key="4">
    <source>
        <dbReference type="ARBA" id="ARBA00022449"/>
    </source>
</evidence>
<feature type="transmembrane region" description="Helical" evidence="15">
    <location>
        <begin position="641"/>
        <end position="661"/>
    </location>
</feature>
<feature type="region of interest" description="Disordered" evidence="14">
    <location>
        <begin position="199"/>
        <end position="284"/>
    </location>
</feature>
<evidence type="ECO:0000256" key="8">
    <source>
        <dbReference type="ARBA" id="ARBA00022837"/>
    </source>
</evidence>
<feature type="compositionally biased region" description="Acidic residues" evidence="14">
    <location>
        <begin position="332"/>
        <end position="342"/>
    </location>
</feature>
<dbReference type="FunFam" id="1.20.1420.30:FF:000004">
    <property type="entry name" value="Sodium/potassium/calcium exchanger 2 isoform 1"/>
    <property type="match status" value="1"/>
</dbReference>
<feature type="compositionally biased region" description="Acidic residues" evidence="14">
    <location>
        <begin position="351"/>
        <end position="366"/>
    </location>
</feature>
<feature type="transmembrane region" description="Helical" evidence="15">
    <location>
        <begin position="583"/>
        <end position="605"/>
    </location>
</feature>
<evidence type="ECO:0000256" key="7">
    <source>
        <dbReference type="ARBA" id="ARBA00022737"/>
    </source>
</evidence>
<evidence type="ECO:0000256" key="13">
    <source>
        <dbReference type="ARBA" id="ARBA00023180"/>
    </source>
</evidence>
<evidence type="ECO:0000256" key="12">
    <source>
        <dbReference type="ARBA" id="ARBA00023136"/>
    </source>
</evidence>
<keyword evidence="7" id="KW-0677">Repeat</keyword>
<feature type="transmembrane region" description="Helical" evidence="15">
    <location>
        <begin position="415"/>
        <end position="434"/>
    </location>
</feature>
<keyword evidence="18" id="KW-1185">Reference proteome</keyword>
<dbReference type="STRING" id="300112.A0A4S2KUT6"/>
<feature type="compositionally biased region" description="Gly residues" evidence="14">
    <location>
        <begin position="738"/>
        <end position="753"/>
    </location>
</feature>
<feature type="transmembrane region" description="Helical" evidence="15">
    <location>
        <begin position="553"/>
        <end position="577"/>
    </location>
</feature>
<feature type="region of interest" description="Disordered" evidence="14">
    <location>
        <begin position="871"/>
        <end position="947"/>
    </location>
</feature>
<dbReference type="FunFam" id="1.20.1420.30:FF:000002">
    <property type="entry name" value="Sodium/potassium/calcium exchanger 2 isoform 1"/>
    <property type="match status" value="1"/>
</dbReference>
<keyword evidence="5" id="KW-0109">Calcium transport</keyword>
<proteinExistence type="inferred from homology"/>
<dbReference type="InterPro" id="IPR044880">
    <property type="entry name" value="NCX_ion-bd_dom_sf"/>
</dbReference>
<feature type="region of interest" description="Disordered" evidence="14">
    <location>
        <begin position="731"/>
        <end position="771"/>
    </location>
</feature>
<evidence type="ECO:0000259" key="16">
    <source>
        <dbReference type="Pfam" id="PF01699"/>
    </source>
</evidence>
<sequence length="1143" mass="123666">MNRYNITPDIISSSAFSVGKQPVCSRKRPSTASYRVPRSGSVFEGYAIASVSYTVSGYFRNAIKIHSAEVQLKLRMPRLRRSIDFIRSRLTNHGTDINSISEVLQFGGLIRSNAMTRTLRSCIIKIFSTDGKLCWLMQLRCLPLEGSFKASHASYIRLCQLTYLPVVGREEFELPLTRHGISDGRFFKVKIHINSKIQGYMHHPPHPSDHDGDDDGDGDDDDDDDDDNDDDDDDDDNNNDGGGGDDDDDDDDGDDDGGGNGDGDGDGDDGDDDDDADAAGKQKDISRVEYPSLFVVAAYISISCSSSSSNRSTRRGLILSVCNIVVEESEVLAAAEEEEEEAEGARREERVEDAEEDGEEEEEEGGEGGGGRRGLANDGDCPRGCEPPTAAPPPTTTMIVTGRDRRTCWRRRRRLALVTLLSAVLAFAMGPPLSSGHRPAPNNPITLHTTTSSTVPGLVRLSNGTSVYDSKNNGVNGVAALDGHNRTNDNDTDVKRPLFPEDLFTTEQRRHGAVILHIFGVVYMFVALAIVCDEFFVPSLDVIIEKFDIADDVAGATFMAAGGSAPELFTSIIGVFVSFDDVGIGTIVGSAVFNILFVIGMCAIFSRTVLSLTWWPLFRDCTFYSASLLTLIYFFRDSYIYWYEALVLFGFYLAYVSFMKWNQPMEKLVKRILYRNKVTRVRSTDQLMPSHQSAAQALPIQHPNAINNSETSVGGASGACGSIPAPGEAGCSSRVGSSSGGGGGSGVGTGSGQGCEQSHGGSSSHSTRESHAKFRHGLLQLMIHTIDPLHDGQSRAGIPTPHSITLACALRFSVLAQSKRMTIAINPRGRQAVKLENLLGYVEGKVDEKATQLHAIASLKVLLDATKPHNGAATSTAAHYSGAPSKETTLQLQQGSQGTTTTTTTTTTTAGTTAGIQELPNGGIAAGLDAGLDSGEEDEPPEALNMGWPSSPRKRLTYILVAPILFPLWLTLPDTRTPRGKKFFPITFIGSIFWIAAYSYLMVWWANVAGDTVAIPPEVMGLTFLAAGTSIPDLITSVIVARKGYGDMAVSSSVGSNIFDVTVGLPVPWLLYGLIYGKPVEVNSVGMVCSIAILFCMLLFVIMSIACFRWKMNRGLGFTMFILYFVFVAVSLMFEYEILVCPV</sequence>
<dbReference type="Gene3D" id="1.20.1420.30">
    <property type="entry name" value="NCX, central ion-binding region"/>
    <property type="match status" value="2"/>
</dbReference>
<keyword evidence="3" id="KW-0813">Transport</keyword>
<feature type="transmembrane region" description="Helical" evidence="15">
    <location>
        <begin position="1115"/>
        <end position="1134"/>
    </location>
</feature>
<keyword evidence="10 15" id="KW-1133">Transmembrane helix</keyword>
<feature type="compositionally biased region" description="Polar residues" evidence="14">
    <location>
        <begin position="755"/>
        <end position="765"/>
    </location>
</feature>
<keyword evidence="11" id="KW-0406">Ion transport</keyword>
<dbReference type="NCBIfam" id="TIGR00367">
    <property type="entry name" value="calcium/sodium antiporter"/>
    <property type="match status" value="1"/>
</dbReference>
<feature type="compositionally biased region" description="Acidic residues" evidence="14">
    <location>
        <begin position="211"/>
        <end position="277"/>
    </location>
</feature>
<evidence type="ECO:0000313" key="18">
    <source>
        <dbReference type="Proteomes" id="UP000310200"/>
    </source>
</evidence>
<evidence type="ECO:0000256" key="14">
    <source>
        <dbReference type="SAM" id="MobiDB-lite"/>
    </source>
</evidence>
<feature type="transmembrane region" description="Helical" evidence="15">
    <location>
        <begin position="984"/>
        <end position="1007"/>
    </location>
</feature>
<dbReference type="GO" id="GO:0015293">
    <property type="term" value="F:symporter activity"/>
    <property type="evidence" value="ECO:0007669"/>
    <property type="project" value="UniProtKB-KW"/>
</dbReference>
<feature type="transmembrane region" description="Helical" evidence="15">
    <location>
        <begin position="1019"/>
        <end position="1041"/>
    </location>
</feature>
<evidence type="ECO:0000256" key="1">
    <source>
        <dbReference type="ARBA" id="ARBA00004141"/>
    </source>
</evidence>
<reference evidence="17 18" key="1">
    <citation type="journal article" date="2019" name="Philos. Trans. R. Soc. Lond., B, Biol. Sci.">
        <title>Ant behaviour and brain gene expression of defending hosts depend on the ecological success of the intruding social parasite.</title>
        <authorList>
            <person name="Kaur R."/>
            <person name="Stoldt M."/>
            <person name="Jongepier E."/>
            <person name="Feldmeyer B."/>
            <person name="Menzel F."/>
            <person name="Bornberg-Bauer E."/>
            <person name="Foitzik S."/>
        </authorList>
    </citation>
    <scope>NUCLEOTIDE SEQUENCE [LARGE SCALE GENOMIC DNA]</scope>
    <source>
        <tissue evidence="17">Whole body</tissue>
    </source>
</reference>
<dbReference type="Proteomes" id="UP000310200">
    <property type="component" value="Unassembled WGS sequence"/>
</dbReference>
<evidence type="ECO:0000313" key="17">
    <source>
        <dbReference type="EMBL" id="TGZ53785.1"/>
    </source>
</evidence>
<feature type="transmembrane region" description="Helical" evidence="15">
    <location>
        <begin position="1085"/>
        <end position="1108"/>
    </location>
</feature>
<keyword evidence="4" id="KW-0050">Antiport</keyword>
<dbReference type="Pfam" id="PF01699">
    <property type="entry name" value="Na_Ca_ex"/>
    <property type="match status" value="2"/>
</dbReference>
<keyword evidence="13" id="KW-0325">Glycoprotein</keyword>
<feature type="domain" description="Sodium/calcium exchanger membrane region" evidence="16">
    <location>
        <begin position="985"/>
        <end position="1132"/>
    </location>
</feature>
<comment type="subcellular location">
    <subcellularLocation>
        <location evidence="1">Membrane</location>
        <topology evidence="1">Multi-pass membrane protein</topology>
    </subcellularLocation>
</comment>